<keyword evidence="1" id="KW-0812">Transmembrane</keyword>
<keyword evidence="1" id="KW-0472">Membrane</keyword>
<evidence type="ECO:0000313" key="2">
    <source>
        <dbReference type="EMBL" id="TQL75305.1"/>
    </source>
</evidence>
<evidence type="ECO:0000313" key="3">
    <source>
        <dbReference type="Proteomes" id="UP000317043"/>
    </source>
</evidence>
<proteinExistence type="predicted"/>
<name>A0A543AS17_9ACTN</name>
<dbReference type="InParanoid" id="A0A543AS17"/>
<sequence>MTTVPPNTARLRVRPRWLRSGLLGLGLVFFGLPFTLVSCETPGGFGHTRQGGTTEWTGYDLATGSEPNRSNLRPPGEFLTDVVPAQPLMAAALALLIIAVVCSLAMSRPQARRCVSAALAGVTAAVLTAATLLARFEVIELVTDQLSDRTLPDGRTPESYVSIGGGYTLTMLTLATVLVADLYWWLRHRRTRRGV</sequence>
<keyword evidence="3" id="KW-1185">Reference proteome</keyword>
<dbReference type="Proteomes" id="UP000317043">
    <property type="component" value="Unassembled WGS sequence"/>
</dbReference>
<dbReference type="AlphaFoldDB" id="A0A543AS17"/>
<keyword evidence="1" id="KW-1133">Transmembrane helix</keyword>
<evidence type="ECO:0000256" key="1">
    <source>
        <dbReference type="SAM" id="Phobius"/>
    </source>
</evidence>
<feature type="transmembrane region" description="Helical" evidence="1">
    <location>
        <begin position="159"/>
        <end position="186"/>
    </location>
</feature>
<dbReference type="RefSeq" id="WP_142035060.1">
    <property type="nucleotide sequence ID" value="NZ_JBHTGS010000001.1"/>
</dbReference>
<protein>
    <submittedName>
        <fullName evidence="2">Uncharacterized protein</fullName>
    </submittedName>
</protein>
<feature type="transmembrane region" description="Helical" evidence="1">
    <location>
        <begin position="118"/>
        <end position="139"/>
    </location>
</feature>
<comment type="caution">
    <text evidence="2">The sequence shown here is derived from an EMBL/GenBank/DDBJ whole genome shotgun (WGS) entry which is preliminary data.</text>
</comment>
<reference evidence="2 3" key="1">
    <citation type="submission" date="2019-06" db="EMBL/GenBank/DDBJ databases">
        <title>Sequencing the genomes of 1000 actinobacteria strains.</title>
        <authorList>
            <person name="Klenk H.-P."/>
        </authorList>
    </citation>
    <scope>NUCLEOTIDE SEQUENCE [LARGE SCALE GENOMIC DNA]</scope>
    <source>
        <strain evidence="2 3">DSM 45928</strain>
    </source>
</reference>
<accession>A0A543AS17</accession>
<gene>
    <name evidence="2" type="ORF">FB566_0802</name>
</gene>
<organism evidence="2 3">
    <name type="scientific">Stackebrandtia endophytica</name>
    <dbReference type="NCBI Taxonomy" id="1496996"/>
    <lineage>
        <taxon>Bacteria</taxon>
        <taxon>Bacillati</taxon>
        <taxon>Actinomycetota</taxon>
        <taxon>Actinomycetes</taxon>
        <taxon>Glycomycetales</taxon>
        <taxon>Glycomycetaceae</taxon>
        <taxon>Stackebrandtia</taxon>
    </lineage>
</organism>
<dbReference type="EMBL" id="VFOW01000001">
    <property type="protein sequence ID" value="TQL75305.1"/>
    <property type="molecule type" value="Genomic_DNA"/>
</dbReference>
<feature type="transmembrane region" description="Helical" evidence="1">
    <location>
        <begin position="88"/>
        <end position="106"/>
    </location>
</feature>